<keyword evidence="2" id="KW-0238">DNA-binding</keyword>
<evidence type="ECO:0000256" key="1">
    <source>
        <dbReference type="ARBA" id="ARBA00023015"/>
    </source>
</evidence>
<comment type="caution">
    <text evidence="5">The sequence shown here is derived from an EMBL/GenBank/DDBJ whole genome shotgun (WGS) entry which is preliminary data.</text>
</comment>
<feature type="domain" description="Peptidase S24/S26A/S26B/S26C" evidence="4">
    <location>
        <begin position="144"/>
        <end position="219"/>
    </location>
</feature>
<dbReference type="Proteomes" id="UP000029736">
    <property type="component" value="Unassembled WGS sequence"/>
</dbReference>
<accession>A0A098S2Q7</accession>
<dbReference type="Gene3D" id="2.10.109.10">
    <property type="entry name" value="Umud Fragment, subunit A"/>
    <property type="match status" value="1"/>
</dbReference>
<dbReference type="PANTHER" id="PTHR40661">
    <property type="match status" value="1"/>
</dbReference>
<dbReference type="CDD" id="cd06529">
    <property type="entry name" value="S24_LexA-like"/>
    <property type="match status" value="1"/>
</dbReference>
<dbReference type="SUPFAM" id="SSF51306">
    <property type="entry name" value="LexA/Signal peptidase"/>
    <property type="match status" value="1"/>
</dbReference>
<evidence type="ECO:0000259" key="4">
    <source>
        <dbReference type="Pfam" id="PF00717"/>
    </source>
</evidence>
<sequence length="245" mass="27932">MIREDRRQLNERFITVFNMLEERGEIVKNDRNGKGMGDFAERILGNRAYGHIIRAFLNPDDKRCIDYRHARALCREYGVNESYMIDGEGEPFGLEAPKYDQVMEEAPRMAGNIMFTTTEAFAGSTVSAESFTKEENTFFSIPGLSGASLVAFPINGNSMEPVILDGDMVICREISGLHEIRDNKIYAVKNNGQLWVKYVQRVTDSRGRVTHLKLISANHLEHDPFVEDVGPYTRLYEVVRRISDL</sequence>
<dbReference type="GO" id="GO:0003677">
    <property type="term" value="F:DNA binding"/>
    <property type="evidence" value="ECO:0007669"/>
    <property type="project" value="UniProtKB-KW"/>
</dbReference>
<name>A0A098S2Q7_9BACT</name>
<keyword evidence="6" id="KW-1185">Reference proteome</keyword>
<organism evidence="5 6">
    <name type="scientific">Phaeodactylibacter xiamenensis</name>
    <dbReference type="NCBI Taxonomy" id="1524460"/>
    <lineage>
        <taxon>Bacteria</taxon>
        <taxon>Pseudomonadati</taxon>
        <taxon>Bacteroidota</taxon>
        <taxon>Saprospiria</taxon>
        <taxon>Saprospirales</taxon>
        <taxon>Haliscomenobacteraceae</taxon>
        <taxon>Phaeodactylibacter</taxon>
    </lineage>
</organism>
<dbReference type="RefSeq" id="WP_044228767.1">
    <property type="nucleotide sequence ID" value="NZ_JBKAGJ010000035.1"/>
</dbReference>
<keyword evidence="1" id="KW-0805">Transcription regulation</keyword>
<dbReference type="EMBL" id="JPOS01000090">
    <property type="protein sequence ID" value="KGE85467.1"/>
    <property type="molecule type" value="Genomic_DNA"/>
</dbReference>
<evidence type="ECO:0000313" key="5">
    <source>
        <dbReference type="EMBL" id="KGE85467.1"/>
    </source>
</evidence>
<gene>
    <name evidence="5" type="ORF">IX84_28715</name>
</gene>
<dbReference type="InterPro" id="IPR039418">
    <property type="entry name" value="LexA-like"/>
</dbReference>
<proteinExistence type="predicted"/>
<evidence type="ECO:0000256" key="3">
    <source>
        <dbReference type="ARBA" id="ARBA00023163"/>
    </source>
</evidence>
<dbReference type="InterPro" id="IPR015927">
    <property type="entry name" value="Peptidase_S24_S26A/B/C"/>
</dbReference>
<protein>
    <submittedName>
        <fullName evidence="5">Peptidase S24/S26A/S26B</fullName>
    </submittedName>
</protein>
<evidence type="ECO:0000256" key="2">
    <source>
        <dbReference type="ARBA" id="ARBA00023125"/>
    </source>
</evidence>
<dbReference type="InterPro" id="IPR036286">
    <property type="entry name" value="LexA/Signal_pep-like_sf"/>
</dbReference>
<keyword evidence="3" id="KW-0804">Transcription</keyword>
<dbReference type="Pfam" id="PF00717">
    <property type="entry name" value="Peptidase_S24"/>
    <property type="match status" value="1"/>
</dbReference>
<dbReference type="OrthoDB" id="3831186at2"/>
<dbReference type="STRING" id="1524460.IX84_28715"/>
<reference evidence="5 6" key="1">
    <citation type="journal article" date="2014" name="Int. J. Syst. Evol. Microbiol.">
        <title>Phaeodactylibacter xiamenensis gen. nov., sp. nov., a member of the family Saprospiraceae isolated from the marine alga Phaeodactylum tricornutum.</title>
        <authorList>
            <person name="Chen Z.Jr."/>
            <person name="Lei X."/>
            <person name="Lai Q."/>
            <person name="Li Y."/>
            <person name="Zhang B."/>
            <person name="Zhang J."/>
            <person name="Zhang H."/>
            <person name="Yang L."/>
            <person name="Zheng W."/>
            <person name="Tian Y."/>
            <person name="Yu Z."/>
            <person name="Xu H.Jr."/>
            <person name="Zheng T."/>
        </authorList>
    </citation>
    <scope>NUCLEOTIDE SEQUENCE [LARGE SCALE GENOMIC DNA]</scope>
    <source>
        <strain evidence="5 6">KD52</strain>
    </source>
</reference>
<evidence type="ECO:0000313" key="6">
    <source>
        <dbReference type="Proteomes" id="UP000029736"/>
    </source>
</evidence>
<dbReference type="AlphaFoldDB" id="A0A098S2Q7"/>
<dbReference type="PANTHER" id="PTHR40661:SF1">
    <property type="entry name" value="HTH CRO_C1-TYPE DOMAIN-CONTAINING PROTEIN"/>
    <property type="match status" value="1"/>
</dbReference>